<proteinExistence type="predicted"/>
<comment type="caution">
    <text evidence="2">The sequence shown here is derived from an EMBL/GenBank/DDBJ whole genome shotgun (WGS) entry which is preliminary data.</text>
</comment>
<protein>
    <submittedName>
        <fullName evidence="2">Uncharacterized protein</fullName>
    </submittedName>
</protein>
<dbReference type="AlphaFoldDB" id="A0A9P9FN97"/>
<keyword evidence="3" id="KW-1185">Reference proteome</keyword>
<evidence type="ECO:0000313" key="3">
    <source>
        <dbReference type="Proteomes" id="UP000738349"/>
    </source>
</evidence>
<dbReference type="Proteomes" id="UP000738349">
    <property type="component" value="Unassembled WGS sequence"/>
</dbReference>
<gene>
    <name evidence="2" type="ORF">EDB81DRAFT_261979</name>
</gene>
<feature type="region of interest" description="Disordered" evidence="1">
    <location>
        <begin position="109"/>
        <end position="148"/>
    </location>
</feature>
<name>A0A9P9FN97_9HYPO</name>
<reference evidence="2" key="1">
    <citation type="journal article" date="2021" name="Nat. Commun.">
        <title>Genetic determinants of endophytism in the Arabidopsis root mycobiome.</title>
        <authorList>
            <person name="Mesny F."/>
            <person name="Miyauchi S."/>
            <person name="Thiergart T."/>
            <person name="Pickel B."/>
            <person name="Atanasova L."/>
            <person name="Karlsson M."/>
            <person name="Huettel B."/>
            <person name="Barry K.W."/>
            <person name="Haridas S."/>
            <person name="Chen C."/>
            <person name="Bauer D."/>
            <person name="Andreopoulos W."/>
            <person name="Pangilinan J."/>
            <person name="LaButti K."/>
            <person name="Riley R."/>
            <person name="Lipzen A."/>
            <person name="Clum A."/>
            <person name="Drula E."/>
            <person name="Henrissat B."/>
            <person name="Kohler A."/>
            <person name="Grigoriev I.V."/>
            <person name="Martin F.M."/>
            <person name="Hacquard S."/>
        </authorList>
    </citation>
    <scope>NUCLEOTIDE SEQUENCE</scope>
    <source>
        <strain evidence="2">MPI-CAGE-AT-0147</strain>
    </source>
</reference>
<evidence type="ECO:0000256" key="1">
    <source>
        <dbReference type="SAM" id="MobiDB-lite"/>
    </source>
</evidence>
<evidence type="ECO:0000313" key="2">
    <source>
        <dbReference type="EMBL" id="KAH7165693.1"/>
    </source>
</evidence>
<sequence length="211" mass="24274">MQQVSLGRCLPVASQRSRVCRHRRPYIVPINLPTYVSSIINTNWRRPGSGLTDHYRDWAALLCLKRLDFSHPVPVQYHRRSVWYMLRSCTYCVARMMLNAGLPKWPPRPWPGSQSYQPRGEPPARCVGAPSPHPSHLRPTSVRPNSSPHAEHLMALSRIVLFSISRPRTYGLTRCQQAKLKRRTPGLNKIRSRAIHLASPFSELLVRFPSW</sequence>
<organism evidence="2 3">
    <name type="scientific">Dactylonectria macrodidyma</name>
    <dbReference type="NCBI Taxonomy" id="307937"/>
    <lineage>
        <taxon>Eukaryota</taxon>
        <taxon>Fungi</taxon>
        <taxon>Dikarya</taxon>
        <taxon>Ascomycota</taxon>
        <taxon>Pezizomycotina</taxon>
        <taxon>Sordariomycetes</taxon>
        <taxon>Hypocreomycetidae</taxon>
        <taxon>Hypocreales</taxon>
        <taxon>Nectriaceae</taxon>
        <taxon>Dactylonectria</taxon>
    </lineage>
</organism>
<accession>A0A9P9FN97</accession>
<dbReference type="EMBL" id="JAGMUV010000003">
    <property type="protein sequence ID" value="KAH7165693.1"/>
    <property type="molecule type" value="Genomic_DNA"/>
</dbReference>